<organism evidence="2 3">
    <name type="scientific">Sterolibacterium denitrificans</name>
    <dbReference type="NCBI Taxonomy" id="157592"/>
    <lineage>
        <taxon>Bacteria</taxon>
        <taxon>Pseudomonadati</taxon>
        <taxon>Pseudomonadota</taxon>
        <taxon>Betaproteobacteria</taxon>
        <taxon>Nitrosomonadales</taxon>
        <taxon>Sterolibacteriaceae</taxon>
        <taxon>Sterolibacterium</taxon>
    </lineage>
</organism>
<evidence type="ECO:0000313" key="2">
    <source>
        <dbReference type="EMBL" id="SMB28082.1"/>
    </source>
</evidence>
<sequence length="1719" mass="172235">MNKNHRIIWNEVRNCFVVASEKTKSRGKPSTTRKTIAAAVAALLMGAPGMAAAVCSGTTPLSSAVSVTQCYDNVAAQITGSGSIIHQDLAHALGIIATDASLNNAGFVLANTTPVELSQDPGIAADALGIRFTHGLAAPLGLNNTGTISALVTDHYANSVDATAILIADADAPEGALGDLSSSLTNGNMISAIASSDLDGGEDAGTAPFVVQANGIVAGNLTDTGVLTNSGTIDVHATASGEDVMAYAHGVSLVGLRSEGAEATYAETFTSHTVFAGGDLAGSLSNTGTISANAQATGGSSASAAAYGIDLEGNLSGSLSNTGSIAASATATSMDNAYAAAYGILATNNPEIKSYTYDGGYSSAENPTGILSGSLTNSGTISAVANAEGGDGYAVAIARGVQFEGGIAAGGELTNDGSITADAHAMADYARSGAFAVFLGGGEDSAGSLSGTLVNNDLIHAQATAEGTELAWADAAGIVVAGEDGLVTLMAQAGGAGLTNNGTIEAYANATAAGEDAYYAGANALGIGGGGGGLSVPLINTGLIDVQATATLTEASYAASNVTAFARAEGISFGGLSSLDNQGDILVSATADASAYAYAYAYAYGISISTLNGALDNSGNIEVASTATGEEDAYAVAYGIMIGGNSAELTNSGTIAATATATGEDHAYAAAYGITIGGNYAGLTNSGTIAAAATATGEDAYAVAYGIMIGGNFADLTNSKTITATATATGEDAYAAAYGITIGGNYADLTNSGTIAAAATATGEDAYAVAYGIMIGGNFADLTNSKTITATATANGEDADAAAYGITIGGQFADLTNSGTITATATADGEDAYAIAYGLRIGYMGEDASLTNSGTITATATATASGEDAEAYAAGVIVGEDLYGTLTNTGTISATATATASGEDAEAYASGVIVGEDLYGTLTNSGTISATATSTASGEDAEAYASGVIVGEDLYSTLTNSGTISATATSTASGEDAEAYAFGVIVGEDLYGTLANSGTITATATADGEDAYAEAYGVRIGYMGEDAALTNSSTITATATATGDDEAYAAAYGVRIGYMGEDALLTNSGTIGATATASGEDAEAYAAGVVVGEDMYGTLTNSSNISATATADGENAYAEAYGVRIGYMGEDAALTNSGTISATATASGEDAEAYAYGVYAGELNGTLTNSGTITGTADNPANGYSLYVDGGSGTINNLAGGVLKGNLYVGEDVTVNNAGLVSIPAGAHGYINSDYTQQKGGVLEIGVVSASGEDGYGTLDVRGTADLSESDTIAVRVKPINTLDKGDKLNNVVNAPSAEGGLLLASGNAAEGDTVKVIGTPLFTYRGEVDAHHNIDIYIDDERTFNEVLDSQGNASIAGIGSTLDELNNAYGGGEDGSGPMDELIDVLYGLNSVEELARAAQSLTPLISSHITQATQGVMQDVNRIIQARQEGNRGLSSGEQFYGDGNFWFKPFGSRADQKQRGGVDGYRAKSYGLAFGADAVVSNATRVGAAFTYANSDVDAKSVIRQWGDVDSYQLAFYGSHSLDERTDVNFQVDFGHHKNDVGRSLLVPTPAVAKGSFNAWSGHVGGGIGRNYVLDASTTLTPSFRADYSYLRTKGYTETGAGLLNLTVNGFNVDELVLSVDGKLSRDLGSGTSFVANLGLGYDALADRTSITSAFVGGGSAFATQGIDPSKWLVRGGLGLVMKKDKSYEVTARYDAEGRSKYTNQTASVKVRIPF</sequence>
<dbReference type="InterPro" id="IPR024973">
    <property type="entry name" value="ESPR"/>
</dbReference>
<feature type="domain" description="Autotransporter" evidence="1">
    <location>
        <begin position="1442"/>
        <end position="1719"/>
    </location>
</feature>
<reference evidence="2" key="1">
    <citation type="submission" date="2017-03" db="EMBL/GenBank/DDBJ databases">
        <authorList>
            <consortium name="AG Boll"/>
        </authorList>
    </citation>
    <scope>NUCLEOTIDE SEQUENCE [LARGE SCALE GENOMIC DNA]</scope>
    <source>
        <strain evidence="2">Chol</strain>
    </source>
</reference>
<name>A0A7Z7MVM5_9PROT</name>
<dbReference type="Proteomes" id="UP000242886">
    <property type="component" value="Chromosome SDENCHOL"/>
</dbReference>
<gene>
    <name evidence="2" type="ORF">SDENCHOL_20552</name>
</gene>
<evidence type="ECO:0000259" key="1">
    <source>
        <dbReference type="PROSITE" id="PS51208"/>
    </source>
</evidence>
<evidence type="ECO:0000313" key="3">
    <source>
        <dbReference type="Proteomes" id="UP000242886"/>
    </source>
</evidence>
<dbReference type="EMBL" id="LT837803">
    <property type="protein sequence ID" value="SMB28082.1"/>
    <property type="molecule type" value="Genomic_DNA"/>
</dbReference>
<dbReference type="Pfam" id="PF13018">
    <property type="entry name" value="ESPR"/>
    <property type="match status" value="1"/>
</dbReference>
<dbReference type="RefSeq" id="WP_154717036.1">
    <property type="nucleotide sequence ID" value="NZ_LT837803.1"/>
</dbReference>
<dbReference type="Pfam" id="PF03797">
    <property type="entry name" value="Autotransporter"/>
    <property type="match status" value="1"/>
</dbReference>
<dbReference type="PROSITE" id="PS51208">
    <property type="entry name" value="AUTOTRANSPORTER"/>
    <property type="match status" value="1"/>
</dbReference>
<dbReference type="SMART" id="SM00869">
    <property type="entry name" value="Autotransporter"/>
    <property type="match status" value="1"/>
</dbReference>
<protein>
    <recommendedName>
        <fullName evidence="1">Autotransporter domain-containing protein</fullName>
    </recommendedName>
</protein>
<keyword evidence="3" id="KW-1185">Reference proteome</keyword>
<dbReference type="SUPFAM" id="SSF103515">
    <property type="entry name" value="Autotransporter"/>
    <property type="match status" value="1"/>
</dbReference>
<dbReference type="InterPro" id="IPR005546">
    <property type="entry name" value="Autotransporte_beta"/>
</dbReference>
<accession>A0A7Z7MVM5</accession>
<proteinExistence type="predicted"/>
<dbReference type="Gene3D" id="2.40.128.130">
    <property type="entry name" value="Autotransporter beta-domain"/>
    <property type="match status" value="1"/>
</dbReference>
<dbReference type="InterPro" id="IPR036709">
    <property type="entry name" value="Autotransporte_beta_dom_sf"/>
</dbReference>